<organism evidence="1 2">
    <name type="scientific">Pisum sativum</name>
    <name type="common">Garden pea</name>
    <name type="synonym">Lathyrus oleraceus</name>
    <dbReference type="NCBI Taxonomy" id="3888"/>
    <lineage>
        <taxon>Eukaryota</taxon>
        <taxon>Viridiplantae</taxon>
        <taxon>Streptophyta</taxon>
        <taxon>Embryophyta</taxon>
        <taxon>Tracheophyta</taxon>
        <taxon>Spermatophyta</taxon>
        <taxon>Magnoliopsida</taxon>
        <taxon>eudicotyledons</taxon>
        <taxon>Gunneridae</taxon>
        <taxon>Pentapetalae</taxon>
        <taxon>rosids</taxon>
        <taxon>fabids</taxon>
        <taxon>Fabales</taxon>
        <taxon>Fabaceae</taxon>
        <taxon>Papilionoideae</taxon>
        <taxon>50 kb inversion clade</taxon>
        <taxon>NPAAA clade</taxon>
        <taxon>Hologalegina</taxon>
        <taxon>IRL clade</taxon>
        <taxon>Fabeae</taxon>
        <taxon>Lathyrus</taxon>
    </lineage>
</organism>
<evidence type="ECO:0000313" key="1">
    <source>
        <dbReference type="EMBL" id="KAI5444767.1"/>
    </source>
</evidence>
<evidence type="ECO:0000313" key="2">
    <source>
        <dbReference type="Proteomes" id="UP001058974"/>
    </source>
</evidence>
<dbReference type="PANTHER" id="PTHR35317">
    <property type="entry name" value="OS04G0629600 PROTEIN"/>
    <property type="match status" value="1"/>
</dbReference>
<keyword evidence="2" id="KW-1185">Reference proteome</keyword>
<name>A0A9D5GXM6_PEA</name>
<comment type="caution">
    <text evidence="1">The sequence shown here is derived from an EMBL/GenBank/DDBJ whole genome shotgun (WGS) entry which is preliminary data.</text>
</comment>
<reference evidence="1 2" key="1">
    <citation type="journal article" date="2022" name="Nat. Genet.">
        <title>Improved pea reference genome and pan-genome highlight genomic features and evolutionary characteristics.</title>
        <authorList>
            <person name="Yang T."/>
            <person name="Liu R."/>
            <person name="Luo Y."/>
            <person name="Hu S."/>
            <person name="Wang D."/>
            <person name="Wang C."/>
            <person name="Pandey M.K."/>
            <person name="Ge S."/>
            <person name="Xu Q."/>
            <person name="Li N."/>
            <person name="Li G."/>
            <person name="Huang Y."/>
            <person name="Saxena R.K."/>
            <person name="Ji Y."/>
            <person name="Li M."/>
            <person name="Yan X."/>
            <person name="He Y."/>
            <person name="Liu Y."/>
            <person name="Wang X."/>
            <person name="Xiang C."/>
            <person name="Varshney R.K."/>
            <person name="Ding H."/>
            <person name="Gao S."/>
            <person name="Zong X."/>
        </authorList>
    </citation>
    <scope>NUCLEOTIDE SEQUENCE [LARGE SCALE GENOMIC DNA]</scope>
    <source>
        <strain evidence="1 2">cv. Zhongwan 6</strain>
    </source>
</reference>
<accession>A0A9D5GXM6</accession>
<gene>
    <name evidence="1" type="ORF">KIW84_013155</name>
</gene>
<dbReference type="AlphaFoldDB" id="A0A9D5GXM6"/>
<dbReference type="Proteomes" id="UP001058974">
    <property type="component" value="Chromosome 1"/>
</dbReference>
<protein>
    <submittedName>
        <fullName evidence="1">Uncharacterized protein</fullName>
    </submittedName>
</protein>
<dbReference type="Gramene" id="Psat01G0315500-T1">
    <property type="protein sequence ID" value="KAI5444767.1"/>
    <property type="gene ID" value="KIW84_013155"/>
</dbReference>
<dbReference type="PANTHER" id="PTHR35317:SF35">
    <property type="entry name" value="DUF4219 DOMAIN-CONTAINING PROTEIN"/>
    <property type="match status" value="1"/>
</dbReference>
<proteinExistence type="predicted"/>
<dbReference type="EMBL" id="JAMSHJ010000001">
    <property type="protein sequence ID" value="KAI5444767.1"/>
    <property type="molecule type" value="Genomic_DNA"/>
</dbReference>
<sequence>MVTSEGGTTSLKLEVEWTDDEDKEALGNSKALNVIFNGTTKVRVSRLQLLTIKFENLRKNKDESICEFHIRLRDFSNTSFEFCEKMYVEKLARKILILLHKKLDMKVAAIEEARDLGSIKVDELIGSIQTFEISINERSENKNKGIAFVSNTKESQSDKEENLPDDIAFLGIIFNQSLKYLARNLRSNVQDMRFSKVLHILLHVYTKRTDCSKMDDHNIRRTNDH</sequence>